<keyword evidence="3" id="KW-1185">Reference proteome</keyword>
<organism evidence="2 3">
    <name type="scientific">Protopolystoma xenopodis</name>
    <dbReference type="NCBI Taxonomy" id="117903"/>
    <lineage>
        <taxon>Eukaryota</taxon>
        <taxon>Metazoa</taxon>
        <taxon>Spiralia</taxon>
        <taxon>Lophotrochozoa</taxon>
        <taxon>Platyhelminthes</taxon>
        <taxon>Monogenea</taxon>
        <taxon>Polyopisthocotylea</taxon>
        <taxon>Polystomatidea</taxon>
        <taxon>Polystomatidae</taxon>
        <taxon>Protopolystoma</taxon>
    </lineage>
</organism>
<proteinExistence type="predicted"/>
<protein>
    <submittedName>
        <fullName evidence="2">Uncharacterized protein</fullName>
    </submittedName>
</protein>
<evidence type="ECO:0000256" key="1">
    <source>
        <dbReference type="SAM" id="Coils"/>
    </source>
</evidence>
<comment type="caution">
    <text evidence="2">The sequence shown here is derived from an EMBL/GenBank/DDBJ whole genome shotgun (WGS) entry which is preliminary data.</text>
</comment>
<evidence type="ECO:0000313" key="3">
    <source>
        <dbReference type="Proteomes" id="UP000784294"/>
    </source>
</evidence>
<name>A0A3S5CI77_9PLAT</name>
<gene>
    <name evidence="2" type="ORF">PXEA_LOCUS3738</name>
</gene>
<sequence>MSTNASDEQFHQQIDRLQLVAKLLNFRACRSEETNRKSALAMKKMQANKSSLKEQSQEIVEDLEGVIFSIVTSLKAFQAEARATLFSLQTQLQGSEKNLMTANETIKQLTEKVEQLELTVSENKRLFEVNLQAIHITYINIMESIFERIQTKILKDLEELSDHNDQLHGTFTSDFKALGVESKLNAI</sequence>
<feature type="coiled-coil region" evidence="1">
    <location>
        <begin position="92"/>
        <end position="126"/>
    </location>
</feature>
<evidence type="ECO:0000313" key="2">
    <source>
        <dbReference type="EMBL" id="VEL10298.1"/>
    </source>
</evidence>
<dbReference type="OrthoDB" id="6232397at2759"/>
<dbReference type="EMBL" id="CAAALY010008605">
    <property type="protein sequence ID" value="VEL10298.1"/>
    <property type="molecule type" value="Genomic_DNA"/>
</dbReference>
<reference evidence="2" key="1">
    <citation type="submission" date="2018-11" db="EMBL/GenBank/DDBJ databases">
        <authorList>
            <consortium name="Pathogen Informatics"/>
        </authorList>
    </citation>
    <scope>NUCLEOTIDE SEQUENCE</scope>
</reference>
<keyword evidence="1" id="KW-0175">Coiled coil</keyword>
<dbReference type="AlphaFoldDB" id="A0A3S5CI77"/>
<accession>A0A3S5CI77</accession>
<dbReference type="Proteomes" id="UP000784294">
    <property type="component" value="Unassembled WGS sequence"/>
</dbReference>